<dbReference type="InterPro" id="IPR051057">
    <property type="entry name" value="PI-PLC_domain"/>
</dbReference>
<name>A0A166UVZ7_9HYPO</name>
<dbReference type="Pfam" id="PF00388">
    <property type="entry name" value="PI-PLC-X"/>
    <property type="match status" value="1"/>
</dbReference>
<dbReference type="AlphaFoldDB" id="A0A166UVZ7"/>
<evidence type="ECO:0000259" key="1">
    <source>
        <dbReference type="SMART" id="SM00148"/>
    </source>
</evidence>
<evidence type="ECO:0000313" key="2">
    <source>
        <dbReference type="EMBL" id="OAA33030.1"/>
    </source>
</evidence>
<dbReference type="InterPro" id="IPR000909">
    <property type="entry name" value="PLipase_C_PInositol-sp_X_dom"/>
</dbReference>
<comment type="caution">
    <text evidence="2">The sequence shown here is derived from an EMBL/GenBank/DDBJ whole genome shotgun (WGS) entry which is preliminary data.</text>
</comment>
<dbReference type="CDD" id="cd08586">
    <property type="entry name" value="PI-PLCc_BcPLC_like"/>
    <property type="match status" value="1"/>
</dbReference>
<dbReference type="PANTHER" id="PTHR13593">
    <property type="match status" value="1"/>
</dbReference>
<proteinExistence type="predicted"/>
<gene>
    <name evidence="2" type="ORF">AAL_00495</name>
</gene>
<keyword evidence="3" id="KW-1185">Reference proteome</keyword>
<dbReference type="GO" id="GO:0008081">
    <property type="term" value="F:phosphoric diester hydrolase activity"/>
    <property type="evidence" value="ECO:0007669"/>
    <property type="project" value="InterPro"/>
</dbReference>
<dbReference type="SMART" id="SM00148">
    <property type="entry name" value="PLCXc"/>
    <property type="match status" value="1"/>
</dbReference>
<reference evidence="2 3" key="1">
    <citation type="journal article" date="2016" name="Genome Biol. Evol.">
        <title>Divergent and convergent evolution of fungal pathogenicity.</title>
        <authorList>
            <person name="Shang Y."/>
            <person name="Xiao G."/>
            <person name="Zheng P."/>
            <person name="Cen K."/>
            <person name="Zhan S."/>
            <person name="Wang C."/>
        </authorList>
    </citation>
    <scope>NUCLEOTIDE SEQUENCE [LARGE SCALE GENOMIC DNA]</scope>
    <source>
        <strain evidence="2 3">RCEF 2490</strain>
    </source>
</reference>
<evidence type="ECO:0000313" key="3">
    <source>
        <dbReference type="Proteomes" id="UP000078544"/>
    </source>
</evidence>
<dbReference type="GO" id="GO:0006629">
    <property type="term" value="P:lipid metabolic process"/>
    <property type="evidence" value="ECO:0007669"/>
    <property type="project" value="InterPro"/>
</dbReference>
<sequence>MANLTIRNLTIHPIELVHVQRFQSEKINQGNVFSNVTATITGFLNATGAINYQIHPIGESVSDDDVSFGVDPFRTVETDVRAADLGSEVVRLTFKTEDHRYEADIPSPSTKSAVMRKLDDGPHELTVVFVPNAALVAIFSSARLDAWMQELRDEWPLTVLSIPGTHNSPTCHNALPSVRCQAVGVPEQLRNGVRFLDIRVSVSPDKDALALVHSAFPIAMTGARYFADMLQDIYAFLEQNPGEAVIMSLKREGTGKGTDGQLGQYLKHSYAGQRADRWWTDPRVPNLGEARGKIVLVRRFGLDDEMRDNGGFGIDAQEWPDNCEDGVGGGGGFRIQDFYVISEGQNVETKIEYSHGQLERAAEQAFALAGMPGHDPNVPPPPFFINFLTASNFFNATCWPERIAAKVNPSVIEYLCGRHGEEGKGPKQLRVGTAGTGVVISDWVGANGDWDLVRCIVGMNARLQITQ</sequence>
<dbReference type="OrthoDB" id="1046782at2759"/>
<dbReference type="Proteomes" id="UP000078544">
    <property type="component" value="Unassembled WGS sequence"/>
</dbReference>
<organism evidence="2 3">
    <name type="scientific">Moelleriella libera RCEF 2490</name>
    <dbReference type="NCBI Taxonomy" id="1081109"/>
    <lineage>
        <taxon>Eukaryota</taxon>
        <taxon>Fungi</taxon>
        <taxon>Dikarya</taxon>
        <taxon>Ascomycota</taxon>
        <taxon>Pezizomycotina</taxon>
        <taxon>Sordariomycetes</taxon>
        <taxon>Hypocreomycetidae</taxon>
        <taxon>Hypocreales</taxon>
        <taxon>Clavicipitaceae</taxon>
        <taxon>Moelleriella</taxon>
    </lineage>
</organism>
<dbReference type="PROSITE" id="PS50007">
    <property type="entry name" value="PIPLC_X_DOMAIN"/>
    <property type="match status" value="1"/>
</dbReference>
<dbReference type="SUPFAM" id="SSF51695">
    <property type="entry name" value="PLC-like phosphodiesterases"/>
    <property type="match status" value="1"/>
</dbReference>
<dbReference type="PANTHER" id="PTHR13593:SF113">
    <property type="entry name" value="SI:DKEY-266F7.9"/>
    <property type="match status" value="1"/>
</dbReference>
<dbReference type="Gene3D" id="3.20.20.190">
    <property type="entry name" value="Phosphatidylinositol (PI) phosphodiesterase"/>
    <property type="match status" value="1"/>
</dbReference>
<dbReference type="EMBL" id="AZGY01000001">
    <property type="protein sequence ID" value="OAA33030.1"/>
    <property type="molecule type" value="Genomic_DNA"/>
</dbReference>
<protein>
    <submittedName>
        <fullName evidence="2">Phosphatidylinositol-specific phospholipase C, X domain containing protein</fullName>
    </submittedName>
</protein>
<feature type="domain" description="Phosphatidylinositol-specific phospholipase C X" evidence="1">
    <location>
        <begin position="153"/>
        <end position="299"/>
    </location>
</feature>
<dbReference type="InterPro" id="IPR017946">
    <property type="entry name" value="PLC-like_Pdiesterase_TIM-brl"/>
</dbReference>
<accession>A0A166UVZ7</accession>